<evidence type="ECO:0000256" key="1">
    <source>
        <dbReference type="ARBA" id="ARBA00004832"/>
    </source>
</evidence>
<gene>
    <name evidence="10" type="ORF">KIH39_02720</name>
</gene>
<organism evidence="10 11">
    <name type="scientific">Telmatocola sphagniphila</name>
    <dbReference type="NCBI Taxonomy" id="1123043"/>
    <lineage>
        <taxon>Bacteria</taxon>
        <taxon>Pseudomonadati</taxon>
        <taxon>Planctomycetota</taxon>
        <taxon>Planctomycetia</taxon>
        <taxon>Gemmatales</taxon>
        <taxon>Gemmataceae</taxon>
    </lineage>
</organism>
<dbReference type="InterPro" id="IPR000182">
    <property type="entry name" value="GNAT_dom"/>
</dbReference>
<dbReference type="EMBL" id="CP074694">
    <property type="protein sequence ID" value="QVL32851.1"/>
    <property type="molecule type" value="Genomic_DNA"/>
</dbReference>
<accession>A0A8E6B6X6</accession>
<keyword evidence="5 10" id="KW-0012">Acyltransferase</keyword>
<dbReference type="PROSITE" id="PS51186">
    <property type="entry name" value="GNAT"/>
    <property type="match status" value="1"/>
</dbReference>
<protein>
    <recommendedName>
        <fullName evidence="3">glucosamine-phosphate N-acetyltransferase</fullName>
        <ecNumber evidence="3">2.3.1.4</ecNumber>
    </recommendedName>
    <alternativeName>
        <fullName evidence="6">Phosphoglucosamine acetylase</fullName>
    </alternativeName>
    <alternativeName>
        <fullName evidence="7">Phosphoglucosamine transacetylase</fullName>
    </alternativeName>
</protein>
<keyword evidence="4 10" id="KW-0808">Transferase</keyword>
<keyword evidence="11" id="KW-1185">Reference proteome</keyword>
<dbReference type="AlphaFoldDB" id="A0A8E6B6X6"/>
<dbReference type="EC" id="2.3.1.4" evidence="3"/>
<dbReference type="CDD" id="cd04301">
    <property type="entry name" value="NAT_SF"/>
    <property type="match status" value="1"/>
</dbReference>
<dbReference type="GO" id="GO:0004343">
    <property type="term" value="F:glucosamine 6-phosphate N-acetyltransferase activity"/>
    <property type="evidence" value="ECO:0007669"/>
    <property type="project" value="UniProtKB-EC"/>
</dbReference>
<evidence type="ECO:0000256" key="5">
    <source>
        <dbReference type="ARBA" id="ARBA00023315"/>
    </source>
</evidence>
<evidence type="ECO:0000313" key="10">
    <source>
        <dbReference type="EMBL" id="QVL32851.1"/>
    </source>
</evidence>
<dbReference type="PANTHER" id="PTHR13355:SF11">
    <property type="entry name" value="GLUCOSAMINE 6-PHOSPHATE N-ACETYLTRANSFERASE"/>
    <property type="match status" value="1"/>
</dbReference>
<evidence type="ECO:0000256" key="7">
    <source>
        <dbReference type="ARBA" id="ARBA00030832"/>
    </source>
</evidence>
<evidence type="ECO:0000256" key="8">
    <source>
        <dbReference type="ARBA" id="ARBA00048964"/>
    </source>
</evidence>
<dbReference type="PANTHER" id="PTHR13355">
    <property type="entry name" value="GLUCOSAMINE 6-PHOSPHATE N-ACETYLTRANSFERASE"/>
    <property type="match status" value="1"/>
</dbReference>
<dbReference type="Gene3D" id="3.40.630.30">
    <property type="match status" value="1"/>
</dbReference>
<sequence>MAITIRELEIGDFQKGFLETLDHMSKTDLSAEEAIVVWRVRCMAGVRTLVAVIDGKVVGTASLILEQKYIHKGGMIGHIEDVAVHPDHNGKGVGSELIRHLNQLATDLRCYKVILSCFQDLVPFYSRLGFRAHDIGMRFDCPKRGDSRIVTPD</sequence>
<dbReference type="RefSeq" id="WP_213497741.1">
    <property type="nucleotide sequence ID" value="NZ_CP074694.1"/>
</dbReference>
<evidence type="ECO:0000259" key="9">
    <source>
        <dbReference type="PROSITE" id="PS51186"/>
    </source>
</evidence>
<comment type="pathway">
    <text evidence="1">Nucleotide-sugar biosynthesis; UDP-N-acetyl-alpha-D-glucosamine biosynthesis; N-acetyl-alpha-D-glucosamine 1-phosphate from alpha-D-glucosamine 6-phosphate (route I): step 1/2.</text>
</comment>
<evidence type="ECO:0000256" key="4">
    <source>
        <dbReference type="ARBA" id="ARBA00022679"/>
    </source>
</evidence>
<dbReference type="KEGG" id="tsph:KIH39_02720"/>
<comment type="similarity">
    <text evidence="2">Belongs to the acetyltransferase family. GNA1 subfamily.</text>
</comment>
<evidence type="ECO:0000313" key="11">
    <source>
        <dbReference type="Proteomes" id="UP000676194"/>
    </source>
</evidence>
<dbReference type="Pfam" id="PF00583">
    <property type="entry name" value="Acetyltransf_1"/>
    <property type="match status" value="1"/>
</dbReference>
<evidence type="ECO:0000256" key="6">
    <source>
        <dbReference type="ARBA" id="ARBA00030011"/>
    </source>
</evidence>
<evidence type="ECO:0000256" key="2">
    <source>
        <dbReference type="ARBA" id="ARBA00006048"/>
    </source>
</evidence>
<proteinExistence type="inferred from homology"/>
<dbReference type="InterPro" id="IPR016181">
    <property type="entry name" value="Acyl_CoA_acyltransferase"/>
</dbReference>
<feature type="domain" description="N-acetyltransferase" evidence="9">
    <location>
        <begin position="3"/>
        <end position="153"/>
    </location>
</feature>
<dbReference type="FunFam" id="3.40.630.30:FF:000105">
    <property type="entry name" value="Glucosamine 6-phosphate N-acetyltransferase"/>
    <property type="match status" value="1"/>
</dbReference>
<evidence type="ECO:0000256" key="3">
    <source>
        <dbReference type="ARBA" id="ARBA00012703"/>
    </source>
</evidence>
<comment type="catalytic activity">
    <reaction evidence="8">
        <text>D-glucosamine 6-phosphate + acetyl-CoA = N-acetyl-D-glucosamine 6-phosphate + CoA + H(+)</text>
        <dbReference type="Rhea" id="RHEA:10292"/>
        <dbReference type="ChEBI" id="CHEBI:15378"/>
        <dbReference type="ChEBI" id="CHEBI:57287"/>
        <dbReference type="ChEBI" id="CHEBI:57288"/>
        <dbReference type="ChEBI" id="CHEBI:57513"/>
        <dbReference type="ChEBI" id="CHEBI:58725"/>
        <dbReference type="EC" id="2.3.1.4"/>
    </reaction>
</comment>
<reference evidence="10" key="1">
    <citation type="submission" date="2021-05" db="EMBL/GenBank/DDBJ databases">
        <title>Complete genome sequence of the cellulolytic planctomycete Telmatocola sphagniphila SP2T and characterization of the first cellulase from planctomycetes.</title>
        <authorList>
            <person name="Rakitin A.L."/>
            <person name="Beletsky A.V."/>
            <person name="Naumoff D.G."/>
            <person name="Kulichevskaya I.S."/>
            <person name="Mardanov A.V."/>
            <person name="Ravin N.V."/>
            <person name="Dedysh S.N."/>
        </authorList>
    </citation>
    <scope>NUCLEOTIDE SEQUENCE</scope>
    <source>
        <strain evidence="10">SP2T</strain>
    </source>
</reference>
<name>A0A8E6B6X6_9BACT</name>
<dbReference type="Proteomes" id="UP000676194">
    <property type="component" value="Chromosome"/>
</dbReference>
<dbReference type="SUPFAM" id="SSF55729">
    <property type="entry name" value="Acyl-CoA N-acyltransferases (Nat)"/>
    <property type="match status" value="1"/>
</dbReference>
<dbReference type="InterPro" id="IPR039143">
    <property type="entry name" value="GNPNAT1-like"/>
</dbReference>